<name>C8PR47_9SPIR</name>
<dbReference type="InterPro" id="IPR051043">
    <property type="entry name" value="Sulfatase_Mod_Factor_Kinase"/>
</dbReference>
<evidence type="ECO:0000259" key="1">
    <source>
        <dbReference type="Pfam" id="PF03781"/>
    </source>
</evidence>
<feature type="domain" description="Sulfatase-modifying factor enzyme-like" evidence="1">
    <location>
        <begin position="5"/>
        <end position="91"/>
    </location>
</feature>
<dbReference type="InterPro" id="IPR016187">
    <property type="entry name" value="CTDL_fold"/>
</dbReference>
<accession>C8PR47</accession>
<dbReference type="SUPFAM" id="SSF56436">
    <property type="entry name" value="C-type lectin-like"/>
    <property type="match status" value="1"/>
</dbReference>
<dbReference type="STRING" id="596324.TREVI0001_0917"/>
<protein>
    <recommendedName>
        <fullName evidence="1">Sulfatase-modifying factor enzyme-like domain-containing protein</fullName>
    </recommendedName>
</protein>
<evidence type="ECO:0000313" key="3">
    <source>
        <dbReference type="Proteomes" id="UP000004509"/>
    </source>
</evidence>
<sequence length="94" mass="10382">MNGDAKTHQVKLKLVNGYGLYDMTGNVWEWCWDWHEDSTLAGGQYPVGAASGSNRVLRGGSWKYRASDVGRSARGRDAPDNLDVDIGMRLVARP</sequence>
<dbReference type="PANTHER" id="PTHR23150">
    <property type="entry name" value="SULFATASE MODIFYING FACTOR 1, 2"/>
    <property type="match status" value="1"/>
</dbReference>
<dbReference type="InterPro" id="IPR005532">
    <property type="entry name" value="SUMF_dom"/>
</dbReference>
<dbReference type="eggNOG" id="COG1262">
    <property type="taxonomic scope" value="Bacteria"/>
</dbReference>
<proteinExistence type="predicted"/>
<dbReference type="InterPro" id="IPR042095">
    <property type="entry name" value="SUMF_sf"/>
</dbReference>
<dbReference type="GO" id="GO:0120147">
    <property type="term" value="F:formylglycine-generating oxidase activity"/>
    <property type="evidence" value="ECO:0007669"/>
    <property type="project" value="TreeGrafter"/>
</dbReference>
<reference evidence="2 3" key="1">
    <citation type="submission" date="2009-07" db="EMBL/GenBank/DDBJ databases">
        <authorList>
            <person name="Madupu R."/>
            <person name="Sebastian Y."/>
            <person name="Durkin A.S."/>
            <person name="Torralba M."/>
            <person name="Methe B."/>
            <person name="Sutton G.G."/>
            <person name="Strausberg R.L."/>
            <person name="Nelson K.E."/>
        </authorList>
    </citation>
    <scope>NUCLEOTIDE SEQUENCE [LARGE SCALE GENOMIC DNA]</scope>
    <source>
        <strain evidence="2 3">ATCC 35580</strain>
    </source>
</reference>
<gene>
    <name evidence="2" type="ORF">TREVI0001_0917</name>
</gene>
<dbReference type="PANTHER" id="PTHR23150:SF19">
    <property type="entry name" value="FORMYLGLYCINE-GENERATING ENZYME"/>
    <property type="match status" value="1"/>
</dbReference>
<dbReference type="Proteomes" id="UP000004509">
    <property type="component" value="Unassembled WGS sequence"/>
</dbReference>
<dbReference type="EMBL" id="ACYH01000041">
    <property type="protein sequence ID" value="EEV20151.1"/>
    <property type="molecule type" value="Genomic_DNA"/>
</dbReference>
<dbReference type="Pfam" id="PF03781">
    <property type="entry name" value="FGE-sulfatase"/>
    <property type="match status" value="1"/>
</dbReference>
<comment type="caution">
    <text evidence="2">The sequence shown here is derived from an EMBL/GenBank/DDBJ whole genome shotgun (WGS) entry which is preliminary data.</text>
</comment>
<dbReference type="AlphaFoldDB" id="C8PR47"/>
<organism evidence="2 3">
    <name type="scientific">Treponema vincentii ATCC 35580</name>
    <dbReference type="NCBI Taxonomy" id="596324"/>
    <lineage>
        <taxon>Bacteria</taxon>
        <taxon>Pseudomonadati</taxon>
        <taxon>Spirochaetota</taxon>
        <taxon>Spirochaetia</taxon>
        <taxon>Spirochaetales</taxon>
        <taxon>Treponemataceae</taxon>
        <taxon>Treponema</taxon>
    </lineage>
</organism>
<dbReference type="Gene3D" id="3.90.1580.10">
    <property type="entry name" value="paralog of FGE (formylglycine-generating enzyme)"/>
    <property type="match status" value="1"/>
</dbReference>
<evidence type="ECO:0000313" key="2">
    <source>
        <dbReference type="EMBL" id="EEV20151.1"/>
    </source>
</evidence>